<protein>
    <submittedName>
        <fullName evidence="11">NTP transferase domain-containing protein</fullName>
    </submittedName>
</protein>
<dbReference type="Pfam" id="PF00483">
    <property type="entry name" value="NTP_transferase"/>
    <property type="match status" value="1"/>
</dbReference>
<evidence type="ECO:0000256" key="1">
    <source>
        <dbReference type="ARBA" id="ARBA00010443"/>
    </source>
</evidence>
<dbReference type="GO" id="GO:0005978">
    <property type="term" value="P:glycogen biosynthetic process"/>
    <property type="evidence" value="ECO:0007669"/>
    <property type="project" value="UniProtKB-KW"/>
</dbReference>
<dbReference type="AlphaFoldDB" id="A0A936K892"/>
<evidence type="ECO:0000256" key="7">
    <source>
        <dbReference type="ARBA" id="ARBA00023056"/>
    </source>
</evidence>
<dbReference type="EMBL" id="JADKCH010000014">
    <property type="protein sequence ID" value="MBK8573232.1"/>
    <property type="molecule type" value="Genomic_DNA"/>
</dbReference>
<keyword evidence="8" id="KW-0119">Carbohydrate metabolism</keyword>
<dbReference type="PANTHER" id="PTHR43523:SF2">
    <property type="entry name" value="GLUCOSE-1-PHOSPHATE ADENYLYLTRANSFERASE"/>
    <property type="match status" value="1"/>
</dbReference>
<dbReference type="InterPro" id="IPR005835">
    <property type="entry name" value="NTP_transferase_dom"/>
</dbReference>
<evidence type="ECO:0000313" key="12">
    <source>
        <dbReference type="Proteomes" id="UP000709959"/>
    </source>
</evidence>
<evidence type="ECO:0000256" key="2">
    <source>
        <dbReference type="ARBA" id="ARBA00022600"/>
    </source>
</evidence>
<evidence type="ECO:0000256" key="8">
    <source>
        <dbReference type="ARBA" id="ARBA00023277"/>
    </source>
</evidence>
<keyword evidence="6" id="KW-0067">ATP-binding</keyword>
<name>A0A936K892_9BACT</name>
<keyword evidence="2" id="KW-0321">Glycogen metabolism</keyword>
<evidence type="ECO:0000256" key="6">
    <source>
        <dbReference type="ARBA" id="ARBA00022840"/>
    </source>
</evidence>
<evidence type="ECO:0000313" key="11">
    <source>
        <dbReference type="EMBL" id="MBK8573232.1"/>
    </source>
</evidence>
<feature type="compositionally biased region" description="Low complexity" evidence="9">
    <location>
        <begin position="236"/>
        <end position="270"/>
    </location>
</feature>
<dbReference type="Proteomes" id="UP000709959">
    <property type="component" value="Unassembled WGS sequence"/>
</dbReference>
<evidence type="ECO:0000256" key="4">
    <source>
        <dbReference type="ARBA" id="ARBA00022695"/>
    </source>
</evidence>
<dbReference type="CDD" id="cd02508">
    <property type="entry name" value="ADP_Glucose_PP"/>
    <property type="match status" value="1"/>
</dbReference>
<accession>A0A936K892</accession>
<dbReference type="GO" id="GO:0005524">
    <property type="term" value="F:ATP binding"/>
    <property type="evidence" value="ECO:0007669"/>
    <property type="project" value="UniProtKB-KW"/>
</dbReference>
<evidence type="ECO:0000256" key="3">
    <source>
        <dbReference type="ARBA" id="ARBA00022679"/>
    </source>
</evidence>
<gene>
    <name evidence="11" type="ORF">IPN91_11435</name>
</gene>
<sequence length="357" mass="39427">MQTISGSRLSPRHTIALVMAGGRGKRLMDLTDHYSKPGLDFGGKYRIIDFTLSNCVNSGFRRIMVLTQYNSHKLLEHLQFGWTFLPGKLNEYVHVLPAQQSFDKNAWYSGTADAVYQNMGNIQSANPKNVLILAGDHIYRMDYKVFLRDHLENQADMTIACLEVPRDAARGFGIAHVDDQDRIVSFVGSRTIPRRFPENQTRPSPPWASTSSRRTSCMSSCGSMPRIRTRAMTSARTSSPGSWRRPGSSPTASRAAASRTPGTRNPTGGTWAAWILLGGQHGPHQRCSRPQPLRRGPGPSPPTRNSRPREVRPCRRDAQRRGALSLVSGACVISGARAPLLLSSRVFVPPTPAWTAP</sequence>
<keyword evidence="7" id="KW-0320">Glycogen biosynthesis</keyword>
<feature type="compositionally biased region" description="Low complexity" evidence="9">
    <location>
        <begin position="209"/>
        <end position="224"/>
    </location>
</feature>
<evidence type="ECO:0000256" key="5">
    <source>
        <dbReference type="ARBA" id="ARBA00022741"/>
    </source>
</evidence>
<dbReference type="GO" id="GO:0008878">
    <property type="term" value="F:glucose-1-phosphate adenylyltransferase activity"/>
    <property type="evidence" value="ECO:0007669"/>
    <property type="project" value="InterPro"/>
</dbReference>
<dbReference type="PROSITE" id="PS00809">
    <property type="entry name" value="ADP_GLC_PYROPHOSPH_2"/>
    <property type="match status" value="1"/>
</dbReference>
<dbReference type="InterPro" id="IPR011831">
    <property type="entry name" value="ADP-Glc_PPase"/>
</dbReference>
<evidence type="ECO:0000259" key="10">
    <source>
        <dbReference type="Pfam" id="PF00483"/>
    </source>
</evidence>
<keyword evidence="4" id="KW-0548">Nucleotidyltransferase</keyword>
<proteinExistence type="inferred from homology"/>
<keyword evidence="3 11" id="KW-0808">Transferase</keyword>
<dbReference type="PANTHER" id="PTHR43523">
    <property type="entry name" value="GLUCOSE-1-PHOSPHATE ADENYLYLTRANSFERASE-RELATED"/>
    <property type="match status" value="1"/>
</dbReference>
<comment type="similarity">
    <text evidence="1">Belongs to the bacterial/plant glucose-1-phosphate adenylyltransferase family.</text>
</comment>
<evidence type="ECO:0000256" key="9">
    <source>
        <dbReference type="SAM" id="MobiDB-lite"/>
    </source>
</evidence>
<dbReference type="Gene3D" id="3.90.550.10">
    <property type="entry name" value="Spore Coat Polysaccharide Biosynthesis Protein SpsA, Chain A"/>
    <property type="match status" value="1"/>
</dbReference>
<feature type="domain" description="Nucleotidyl transferase" evidence="10">
    <location>
        <begin position="16"/>
        <end position="187"/>
    </location>
</feature>
<feature type="region of interest" description="Disordered" evidence="9">
    <location>
        <begin position="194"/>
        <end position="320"/>
    </location>
</feature>
<comment type="caution">
    <text evidence="11">The sequence shown here is derived from an EMBL/GenBank/DDBJ whole genome shotgun (WGS) entry which is preliminary data.</text>
</comment>
<dbReference type="InterPro" id="IPR029044">
    <property type="entry name" value="Nucleotide-diphossugar_trans"/>
</dbReference>
<organism evidence="11 12">
    <name type="scientific">Candidatus Geothrix odensensis</name>
    <dbReference type="NCBI Taxonomy" id="2954440"/>
    <lineage>
        <taxon>Bacteria</taxon>
        <taxon>Pseudomonadati</taxon>
        <taxon>Acidobacteriota</taxon>
        <taxon>Holophagae</taxon>
        <taxon>Holophagales</taxon>
        <taxon>Holophagaceae</taxon>
        <taxon>Geothrix</taxon>
    </lineage>
</organism>
<keyword evidence="5" id="KW-0547">Nucleotide-binding</keyword>
<dbReference type="InterPro" id="IPR005836">
    <property type="entry name" value="ADP_Glu_pyroP_CS"/>
</dbReference>
<dbReference type="SUPFAM" id="SSF53448">
    <property type="entry name" value="Nucleotide-diphospho-sugar transferases"/>
    <property type="match status" value="1"/>
</dbReference>
<feature type="compositionally biased region" description="Basic and acidic residues" evidence="9">
    <location>
        <begin position="307"/>
        <end position="320"/>
    </location>
</feature>
<reference evidence="11 12" key="1">
    <citation type="submission" date="2020-10" db="EMBL/GenBank/DDBJ databases">
        <title>Connecting structure to function with the recovery of over 1000 high-quality activated sludge metagenome-assembled genomes encoding full-length rRNA genes using long-read sequencing.</title>
        <authorList>
            <person name="Singleton C.M."/>
            <person name="Petriglieri F."/>
            <person name="Kristensen J.M."/>
            <person name="Kirkegaard R.H."/>
            <person name="Michaelsen T.Y."/>
            <person name="Andersen M.H."/>
            <person name="Karst S.M."/>
            <person name="Dueholm M.S."/>
            <person name="Nielsen P.H."/>
            <person name="Albertsen M."/>
        </authorList>
    </citation>
    <scope>NUCLEOTIDE SEQUENCE [LARGE SCALE GENOMIC DNA]</scope>
    <source>
        <strain evidence="11">OdNE_18-Q3-R46-58_MAXAC.008</strain>
    </source>
</reference>